<dbReference type="EMBL" id="LAZR01008224">
    <property type="protein sequence ID" value="KKM80156.1"/>
    <property type="molecule type" value="Genomic_DNA"/>
</dbReference>
<dbReference type="Pfam" id="PF04545">
    <property type="entry name" value="Sigma70_r4"/>
    <property type="match status" value="1"/>
</dbReference>
<name>A0A0F9KZK5_9ZZZZ</name>
<evidence type="ECO:0000259" key="1">
    <source>
        <dbReference type="Pfam" id="PF04545"/>
    </source>
</evidence>
<evidence type="ECO:0000313" key="2">
    <source>
        <dbReference type="EMBL" id="KKM80156.1"/>
    </source>
</evidence>
<feature type="domain" description="RNA polymerase sigma-70 region 4" evidence="1">
    <location>
        <begin position="17"/>
        <end position="43"/>
    </location>
</feature>
<dbReference type="AlphaFoldDB" id="A0A0F9KZK5"/>
<dbReference type="InterPro" id="IPR036388">
    <property type="entry name" value="WH-like_DNA-bd_sf"/>
</dbReference>
<accession>A0A0F9KZK5</accession>
<protein>
    <recommendedName>
        <fullName evidence="1">RNA polymerase sigma-70 region 4 domain-containing protein</fullName>
    </recommendedName>
</protein>
<comment type="caution">
    <text evidence="2">The sequence shown here is derived from an EMBL/GenBank/DDBJ whole genome shotgun (WGS) entry which is preliminary data.</text>
</comment>
<gene>
    <name evidence="2" type="ORF">LCGC14_1342630</name>
</gene>
<sequence length="108" mass="12383">MRPEVLAINVKCMRRNNPYFTLRQIGGRYGVTGERVRQILRAADMPTKAVGCLKRFSCLNCGRVQSSKWRASTHLFCSFKCRKEYTTIDVACPQCGVLFQLYRSQILA</sequence>
<dbReference type="GO" id="GO:0006352">
    <property type="term" value="P:DNA-templated transcription initiation"/>
    <property type="evidence" value="ECO:0007669"/>
    <property type="project" value="InterPro"/>
</dbReference>
<organism evidence="2">
    <name type="scientific">marine sediment metagenome</name>
    <dbReference type="NCBI Taxonomy" id="412755"/>
    <lineage>
        <taxon>unclassified sequences</taxon>
        <taxon>metagenomes</taxon>
        <taxon>ecological metagenomes</taxon>
    </lineage>
</organism>
<feature type="non-terminal residue" evidence="2">
    <location>
        <position position="108"/>
    </location>
</feature>
<dbReference type="GO" id="GO:0003700">
    <property type="term" value="F:DNA-binding transcription factor activity"/>
    <property type="evidence" value="ECO:0007669"/>
    <property type="project" value="InterPro"/>
</dbReference>
<proteinExistence type="predicted"/>
<dbReference type="InterPro" id="IPR007630">
    <property type="entry name" value="RNA_pol_sigma70_r4"/>
</dbReference>
<reference evidence="2" key="1">
    <citation type="journal article" date="2015" name="Nature">
        <title>Complex archaea that bridge the gap between prokaryotes and eukaryotes.</title>
        <authorList>
            <person name="Spang A."/>
            <person name="Saw J.H."/>
            <person name="Jorgensen S.L."/>
            <person name="Zaremba-Niedzwiedzka K."/>
            <person name="Martijn J."/>
            <person name="Lind A.E."/>
            <person name="van Eijk R."/>
            <person name="Schleper C."/>
            <person name="Guy L."/>
            <person name="Ettema T.J."/>
        </authorList>
    </citation>
    <scope>NUCLEOTIDE SEQUENCE</scope>
</reference>
<dbReference type="Gene3D" id="1.10.10.10">
    <property type="entry name" value="Winged helix-like DNA-binding domain superfamily/Winged helix DNA-binding domain"/>
    <property type="match status" value="1"/>
</dbReference>